<evidence type="ECO:0000256" key="1">
    <source>
        <dbReference type="SAM" id="Phobius"/>
    </source>
</evidence>
<feature type="transmembrane region" description="Helical" evidence="1">
    <location>
        <begin position="99"/>
        <end position="121"/>
    </location>
</feature>
<dbReference type="PANTHER" id="PTHR34936">
    <property type="entry name" value="EXPRESSED PROTEIN"/>
    <property type="match status" value="1"/>
</dbReference>
<organism evidence="2 3">
    <name type="scientific">Dillenia turbinata</name>
    <dbReference type="NCBI Taxonomy" id="194707"/>
    <lineage>
        <taxon>Eukaryota</taxon>
        <taxon>Viridiplantae</taxon>
        <taxon>Streptophyta</taxon>
        <taxon>Embryophyta</taxon>
        <taxon>Tracheophyta</taxon>
        <taxon>Spermatophyta</taxon>
        <taxon>Magnoliopsida</taxon>
        <taxon>eudicotyledons</taxon>
        <taxon>Gunneridae</taxon>
        <taxon>Pentapetalae</taxon>
        <taxon>Dilleniales</taxon>
        <taxon>Dilleniaceae</taxon>
        <taxon>Dillenia</taxon>
    </lineage>
</organism>
<evidence type="ECO:0000313" key="3">
    <source>
        <dbReference type="Proteomes" id="UP001370490"/>
    </source>
</evidence>
<dbReference type="PANTHER" id="PTHR34936:SF7">
    <property type="entry name" value="NADH-UBIQUINONE OXIDOREDUCTASE CHAIN 5"/>
    <property type="match status" value="1"/>
</dbReference>
<comment type="caution">
    <text evidence="2">The sequence shown here is derived from an EMBL/GenBank/DDBJ whole genome shotgun (WGS) entry which is preliminary data.</text>
</comment>
<protein>
    <submittedName>
        <fullName evidence="2">Uncharacterized protein</fullName>
    </submittedName>
</protein>
<accession>A0AAN8VRS8</accession>
<name>A0AAN8VRS8_9MAGN</name>
<sequence length="249" mass="28561">MITRSNLAEQLREYQIRSKHDWASVSFFSSTASINSRVDVVVFVIWELAILAFLVFAAVSLYFRHLRLAFVLVCIKLLLLLCMKVAKQVRLDRKKKRRMLLPLSMFCFWFTGICICTRSKLIRHMKQGYARVMGSAIPPMNAAKLSKKGSATEMNNARQPKNKRIPVLSHRGHGLFMLLVYLDSRLSKTGIAYIWNELRQLTMMNVLIMKIDAYQVSICPVATNGKGKQARGNDRICDFHSSPHWHAGR</sequence>
<proteinExistence type="predicted"/>
<evidence type="ECO:0000313" key="2">
    <source>
        <dbReference type="EMBL" id="KAK6939040.1"/>
    </source>
</evidence>
<keyword evidence="1" id="KW-0472">Membrane</keyword>
<feature type="transmembrane region" description="Helical" evidence="1">
    <location>
        <begin position="40"/>
        <end position="63"/>
    </location>
</feature>
<keyword evidence="1" id="KW-0812">Transmembrane</keyword>
<dbReference type="AlphaFoldDB" id="A0AAN8VRS8"/>
<dbReference type="EMBL" id="JBAMMX010000006">
    <property type="protein sequence ID" value="KAK6939040.1"/>
    <property type="molecule type" value="Genomic_DNA"/>
</dbReference>
<keyword evidence="3" id="KW-1185">Reference proteome</keyword>
<feature type="non-terminal residue" evidence="2">
    <location>
        <position position="249"/>
    </location>
</feature>
<keyword evidence="1" id="KW-1133">Transmembrane helix</keyword>
<reference evidence="2 3" key="1">
    <citation type="submission" date="2023-12" db="EMBL/GenBank/DDBJ databases">
        <title>A high-quality genome assembly for Dillenia turbinata (Dilleniales).</title>
        <authorList>
            <person name="Chanderbali A."/>
        </authorList>
    </citation>
    <scope>NUCLEOTIDE SEQUENCE [LARGE SCALE GENOMIC DNA]</scope>
    <source>
        <strain evidence="2">LSX21</strain>
        <tissue evidence="2">Leaf</tissue>
    </source>
</reference>
<dbReference type="Proteomes" id="UP001370490">
    <property type="component" value="Unassembled WGS sequence"/>
</dbReference>
<feature type="transmembrane region" description="Helical" evidence="1">
    <location>
        <begin position="69"/>
        <end position="87"/>
    </location>
</feature>
<gene>
    <name evidence="2" type="ORF">RJ641_032548</name>
</gene>